<sequence length="131" mass="14995">MTGYRILKSIDIIPVHNKFGSKNYDTDGTETENEYELEHEYEHQQEAGDNMISSNTSNSESPNELQSMKPILSPKNKKNDVLNDRQKDFKSSYFNVNDNDKLSKAVANHPDNSLKDNRETTLLALRQTKTS</sequence>
<proteinExistence type="predicted"/>
<gene>
    <name evidence="1" type="ORF">Cboi01_000197000</name>
</gene>
<dbReference type="EMBL" id="BSXV01000812">
    <property type="protein sequence ID" value="GME90720.1"/>
    <property type="molecule type" value="Genomic_DNA"/>
</dbReference>
<name>A0ACB5TL61_CANBO</name>
<organism evidence="1 2">
    <name type="scientific">Candida boidinii</name>
    <name type="common">Yeast</name>
    <dbReference type="NCBI Taxonomy" id="5477"/>
    <lineage>
        <taxon>Eukaryota</taxon>
        <taxon>Fungi</taxon>
        <taxon>Dikarya</taxon>
        <taxon>Ascomycota</taxon>
        <taxon>Saccharomycotina</taxon>
        <taxon>Pichiomycetes</taxon>
        <taxon>Pichiales</taxon>
        <taxon>Pichiaceae</taxon>
        <taxon>Ogataea</taxon>
        <taxon>Ogataea/Candida clade</taxon>
    </lineage>
</organism>
<comment type="caution">
    <text evidence="1">The sequence shown here is derived from an EMBL/GenBank/DDBJ whole genome shotgun (WGS) entry which is preliminary data.</text>
</comment>
<accession>A0ACB5TL61</accession>
<evidence type="ECO:0000313" key="2">
    <source>
        <dbReference type="Proteomes" id="UP001165101"/>
    </source>
</evidence>
<keyword evidence="2" id="KW-1185">Reference proteome</keyword>
<evidence type="ECO:0000313" key="1">
    <source>
        <dbReference type="EMBL" id="GME90720.1"/>
    </source>
</evidence>
<reference evidence="1" key="1">
    <citation type="submission" date="2023-04" db="EMBL/GenBank/DDBJ databases">
        <title>Candida boidinii NBRC 1967.</title>
        <authorList>
            <person name="Ichikawa N."/>
            <person name="Sato H."/>
            <person name="Tonouchi N."/>
        </authorList>
    </citation>
    <scope>NUCLEOTIDE SEQUENCE</scope>
    <source>
        <strain evidence="1">NBRC 1967</strain>
    </source>
</reference>
<dbReference type="Proteomes" id="UP001165101">
    <property type="component" value="Unassembled WGS sequence"/>
</dbReference>
<protein>
    <submittedName>
        <fullName evidence="1">Unnamed protein product</fullName>
    </submittedName>
</protein>